<evidence type="ECO:0000313" key="11">
    <source>
        <dbReference type="EMBL" id="QJH98454.1"/>
    </source>
</evidence>
<evidence type="ECO:0000256" key="2">
    <source>
        <dbReference type="ARBA" id="ARBA00012417"/>
    </source>
</evidence>
<keyword evidence="5" id="KW-0235">DNA replication</keyword>
<keyword evidence="4" id="KW-0548">Nucleotidyltransferase</keyword>
<dbReference type="InterPro" id="IPR036397">
    <property type="entry name" value="RNaseH_sf"/>
</dbReference>
<dbReference type="EC" id="2.7.7.7" evidence="2"/>
<sequence length="615" mass="72167">MINDTPCRKLRVNHRTGFPQRILYLDVETRTKAQAGAELHYLRLAWVCYCERESVRQRDVEIWKEFDSAHDLWDWIDKRARDDKPLWIFGHNVFFDLQSSDFFHLMPKKGWTLDFVHDKGLTYILIIRRRKQILKIVSSTNYFNGSVESIGKLIGLEKMDVDFSTVDRETLSKYCRRDVEIIKQVMEQYFAFIDKHDLAQVCLTKASQAMHAFRHRFMDRPIYIHSFEPAQNLEKEAYIGGRTEAFALGQVKDGPFLSLDVNSMYPYVMKNFPVPVKLVNYHENPTMRQVEDWSKKYGMVAEACLETDVPIYAVRRFKKILFPTGKIVAHLNTGGMLEAIKRGHLKRVRVIAIYNQDIIFEKYVDYMFHLRQHYKQEGNKVYDHILKFLLNSLYGKFGQYVPELSSMEDPGGDEYYRREIWQDEGRGTLVEYKLFNKQVQETGRVIGQSSFVAIASHITEWARLLLWHIIEPLWPDHVLYCDTDSIKIRAKDLPMVKWKMDEYDLGALKVEKRMETLEIVGPKSYRENGARTFKGIPKKAVEIKPNTFQFLSFPRQTTHMREEISRYFKAKTVTRTVTGKYEKGIVLPDGRVKPFSLEDWQLPSSSPQPAAVDSQ</sequence>
<dbReference type="InterPro" id="IPR043502">
    <property type="entry name" value="DNA/RNA_pol_sf"/>
</dbReference>
<dbReference type="InterPro" id="IPR006172">
    <property type="entry name" value="DNA-dir_DNA_pol_B"/>
</dbReference>
<evidence type="ECO:0000256" key="4">
    <source>
        <dbReference type="ARBA" id="ARBA00022695"/>
    </source>
</evidence>
<evidence type="ECO:0000256" key="1">
    <source>
        <dbReference type="ARBA" id="ARBA00005755"/>
    </source>
</evidence>
<dbReference type="SUPFAM" id="SSF56672">
    <property type="entry name" value="DNA/RNA polymerases"/>
    <property type="match status" value="1"/>
</dbReference>
<evidence type="ECO:0000256" key="3">
    <source>
        <dbReference type="ARBA" id="ARBA00022679"/>
    </source>
</evidence>
<dbReference type="GO" id="GO:0006260">
    <property type="term" value="P:DNA replication"/>
    <property type="evidence" value="ECO:0007669"/>
    <property type="project" value="UniProtKB-KW"/>
</dbReference>
<dbReference type="SUPFAM" id="SSF53098">
    <property type="entry name" value="Ribonuclease H-like"/>
    <property type="match status" value="1"/>
</dbReference>
<name>A0A6H1ZMY1_9ZZZZ</name>
<dbReference type="PROSITE" id="PS00116">
    <property type="entry name" value="DNA_POLYMERASE_B"/>
    <property type="match status" value="1"/>
</dbReference>
<evidence type="ECO:0000256" key="5">
    <source>
        <dbReference type="ARBA" id="ARBA00022705"/>
    </source>
</evidence>
<dbReference type="Gene3D" id="1.10.287.690">
    <property type="entry name" value="Helix hairpin bin"/>
    <property type="match status" value="1"/>
</dbReference>
<dbReference type="InterPro" id="IPR017964">
    <property type="entry name" value="DNA-dir_DNA_pol_B_CS"/>
</dbReference>
<comment type="similarity">
    <text evidence="1">Belongs to the DNA polymerase type-B family.</text>
</comment>
<gene>
    <name evidence="10" type="ORF">TM448A01287_0007</name>
    <name evidence="11" type="ORF">TM448B01325_0013</name>
</gene>
<proteinExistence type="inferred from homology"/>
<evidence type="ECO:0000256" key="7">
    <source>
        <dbReference type="ARBA" id="ARBA00023125"/>
    </source>
</evidence>
<keyword evidence="7" id="KW-0238">DNA-binding</keyword>
<dbReference type="EMBL" id="MT144734">
    <property type="protein sequence ID" value="QJH98454.1"/>
    <property type="molecule type" value="Genomic_DNA"/>
</dbReference>
<dbReference type="PRINTS" id="PR00106">
    <property type="entry name" value="DNAPOLB"/>
</dbReference>
<evidence type="ECO:0000256" key="8">
    <source>
        <dbReference type="ARBA" id="ARBA00049244"/>
    </source>
</evidence>
<feature type="domain" description="DNA-directed DNA polymerase family B mitochondria/virus" evidence="9">
    <location>
        <begin position="169"/>
        <end position="423"/>
    </location>
</feature>
<dbReference type="InterPro" id="IPR004868">
    <property type="entry name" value="DNA-dir_DNA_pol_B_mt/vir"/>
</dbReference>
<evidence type="ECO:0000259" key="9">
    <source>
        <dbReference type="Pfam" id="PF03175"/>
    </source>
</evidence>
<dbReference type="PANTHER" id="PTHR33568">
    <property type="entry name" value="DNA POLYMERASE"/>
    <property type="match status" value="1"/>
</dbReference>
<reference evidence="10" key="1">
    <citation type="submission" date="2020-03" db="EMBL/GenBank/DDBJ databases">
        <title>The deep terrestrial virosphere.</title>
        <authorList>
            <person name="Holmfeldt K."/>
            <person name="Nilsson E."/>
            <person name="Simone D."/>
            <person name="Lopez-Fernandez M."/>
            <person name="Wu X."/>
            <person name="de Brujin I."/>
            <person name="Lundin D."/>
            <person name="Andersson A."/>
            <person name="Bertilsson S."/>
            <person name="Dopson M."/>
        </authorList>
    </citation>
    <scope>NUCLEOTIDE SEQUENCE</scope>
    <source>
        <strain evidence="10">TM448A01287</strain>
        <strain evidence="11">TM448B01325</strain>
    </source>
</reference>
<accession>A0A6H1ZMY1</accession>
<keyword evidence="6" id="KW-0239">DNA-directed DNA polymerase</keyword>
<evidence type="ECO:0000256" key="6">
    <source>
        <dbReference type="ARBA" id="ARBA00022932"/>
    </source>
</evidence>
<dbReference type="InterPro" id="IPR012337">
    <property type="entry name" value="RNaseH-like_sf"/>
</dbReference>
<dbReference type="AlphaFoldDB" id="A0A6H1ZMY1"/>
<keyword evidence="3" id="KW-0808">Transferase</keyword>
<protein>
    <recommendedName>
        <fullName evidence="2">DNA-directed DNA polymerase</fullName>
        <ecNumber evidence="2">2.7.7.7</ecNumber>
    </recommendedName>
</protein>
<dbReference type="PANTHER" id="PTHR33568:SF3">
    <property type="entry name" value="DNA-DIRECTED DNA POLYMERASE"/>
    <property type="match status" value="1"/>
</dbReference>
<dbReference type="Gene3D" id="3.30.420.10">
    <property type="entry name" value="Ribonuclease H-like superfamily/Ribonuclease H"/>
    <property type="match status" value="1"/>
</dbReference>
<dbReference type="Gene3D" id="3.90.1600.10">
    <property type="entry name" value="Palm domain of DNA polymerase"/>
    <property type="match status" value="2"/>
</dbReference>
<dbReference type="GO" id="GO:0000166">
    <property type="term" value="F:nucleotide binding"/>
    <property type="evidence" value="ECO:0007669"/>
    <property type="project" value="InterPro"/>
</dbReference>
<dbReference type="GO" id="GO:0003887">
    <property type="term" value="F:DNA-directed DNA polymerase activity"/>
    <property type="evidence" value="ECO:0007669"/>
    <property type="project" value="UniProtKB-KW"/>
</dbReference>
<organism evidence="10">
    <name type="scientific">viral metagenome</name>
    <dbReference type="NCBI Taxonomy" id="1070528"/>
    <lineage>
        <taxon>unclassified sequences</taxon>
        <taxon>metagenomes</taxon>
        <taxon>organismal metagenomes</taxon>
    </lineage>
</organism>
<dbReference type="Pfam" id="PF03175">
    <property type="entry name" value="DNA_pol_B_2"/>
    <property type="match status" value="1"/>
</dbReference>
<comment type="catalytic activity">
    <reaction evidence="8">
        <text>DNA(n) + a 2'-deoxyribonucleoside 5'-triphosphate = DNA(n+1) + diphosphate</text>
        <dbReference type="Rhea" id="RHEA:22508"/>
        <dbReference type="Rhea" id="RHEA-COMP:17339"/>
        <dbReference type="Rhea" id="RHEA-COMP:17340"/>
        <dbReference type="ChEBI" id="CHEBI:33019"/>
        <dbReference type="ChEBI" id="CHEBI:61560"/>
        <dbReference type="ChEBI" id="CHEBI:173112"/>
        <dbReference type="EC" id="2.7.7.7"/>
    </reaction>
</comment>
<evidence type="ECO:0000313" key="10">
    <source>
        <dbReference type="EMBL" id="QJA49276.1"/>
    </source>
</evidence>
<dbReference type="InterPro" id="IPR023211">
    <property type="entry name" value="DNA_pol_palm_dom_sf"/>
</dbReference>
<dbReference type="EMBL" id="MT144128">
    <property type="protein sequence ID" value="QJA49276.1"/>
    <property type="molecule type" value="Genomic_DNA"/>
</dbReference>
<dbReference type="GO" id="GO:0003677">
    <property type="term" value="F:DNA binding"/>
    <property type="evidence" value="ECO:0007669"/>
    <property type="project" value="UniProtKB-KW"/>
</dbReference>